<dbReference type="Proteomes" id="UP000630887">
    <property type="component" value="Unassembled WGS sequence"/>
</dbReference>
<keyword evidence="2" id="KW-1185">Reference proteome</keyword>
<evidence type="ECO:0000313" key="1">
    <source>
        <dbReference type="EMBL" id="GIG04226.1"/>
    </source>
</evidence>
<dbReference type="EMBL" id="BONI01000005">
    <property type="protein sequence ID" value="GIG04226.1"/>
    <property type="molecule type" value="Genomic_DNA"/>
</dbReference>
<sequence>MNWHADVIPERLRVRDAVPAHSPQEVAESAWSVLRVTDVGELLCTDVGAREAARG</sequence>
<protein>
    <submittedName>
        <fullName evidence="1">Uncharacterized protein</fullName>
    </submittedName>
</protein>
<proteinExistence type="predicted"/>
<dbReference type="RefSeq" id="WP_203688789.1">
    <property type="nucleotide sequence ID" value="NZ_BAAALC010000103.1"/>
</dbReference>
<gene>
    <name evidence="1" type="ORF">Cco03nite_09260</name>
</gene>
<comment type="caution">
    <text evidence="1">The sequence shown here is derived from an EMBL/GenBank/DDBJ whole genome shotgun (WGS) entry which is preliminary data.</text>
</comment>
<organism evidence="1 2">
    <name type="scientific">Catellatospora coxensis</name>
    <dbReference type="NCBI Taxonomy" id="310354"/>
    <lineage>
        <taxon>Bacteria</taxon>
        <taxon>Bacillati</taxon>
        <taxon>Actinomycetota</taxon>
        <taxon>Actinomycetes</taxon>
        <taxon>Micromonosporales</taxon>
        <taxon>Micromonosporaceae</taxon>
        <taxon>Catellatospora</taxon>
    </lineage>
</organism>
<reference evidence="1 2" key="1">
    <citation type="submission" date="2021-01" db="EMBL/GenBank/DDBJ databases">
        <title>Whole genome shotgun sequence of Catellatospora coxensis NBRC 107359.</title>
        <authorList>
            <person name="Komaki H."/>
            <person name="Tamura T."/>
        </authorList>
    </citation>
    <scope>NUCLEOTIDE SEQUENCE [LARGE SCALE GENOMIC DNA]</scope>
    <source>
        <strain evidence="1 2">NBRC 107359</strain>
    </source>
</reference>
<accession>A0A8J3P747</accession>
<evidence type="ECO:0000313" key="2">
    <source>
        <dbReference type="Proteomes" id="UP000630887"/>
    </source>
</evidence>
<name>A0A8J3P747_9ACTN</name>
<dbReference type="AlphaFoldDB" id="A0A8J3P747"/>